<evidence type="ECO:0000313" key="3">
    <source>
        <dbReference type="EMBL" id="TBU60956.1"/>
    </source>
</evidence>
<evidence type="ECO:0000256" key="1">
    <source>
        <dbReference type="SAM" id="MobiDB-lite"/>
    </source>
</evidence>
<feature type="compositionally biased region" description="Basic and acidic residues" evidence="1">
    <location>
        <begin position="101"/>
        <end position="114"/>
    </location>
</feature>
<evidence type="ECO:0000313" key="2">
    <source>
        <dbReference type="EMBL" id="TBU30680.1"/>
    </source>
</evidence>
<sequence length="1240" mass="129667">MDDLYQNAWSETTHDTASTFKSDPRPSWSSPSKITSPFDEEADLAAPSWSTGADIRWDEPSGSPGFSWSQSDADAGWGPSTYEGITLRKPQPEVIQEEVQVEDKAEVFDERTDEAQEDPTETAAQEVNDYVPLAASPVEGASSLPSSPVQPSVSSPTLDDALSNDSPSTSFSPTLTTPTIPAPRTGSVVIETYDIAPELVAPPSPDGFGTFESGLADDTPDFIVSGADADPWGASAWDDAEPEANEEEPVVDEWERARQQRAKQDRRVPPEILANILAQTEELSREICPNPEEEQTSEQDAWRNDRRSGIEGVPGLTTFSDSFLPPLSLQPLARFAQTQLAKKVASSVKLTKNLPITRGSPMSHYLAAKGSTAWETSVKERKEVVEDDIPVGWRIVEKAPAAPATDTTKKTGGLFSFWGRRQSQVVTNASAATGTDSEPRPNSTEKPRSPVTSEVKSDSRRPSQDSVRSSMTGSVTRLPSPSKEPTSVETVPVTAMSSYSTAPDPVAERSETPPAPSAVSRFLTRFSRRSGGGSPRSSLALSSDDLEFLSDIVPSARDDTDEDATDALEKFVNAKRDSVVPVLPPPLAPPPRAPPPLRPISAASNTMSAGSKLSSPANAMGNDFDMLFGSMGSMDAISPPHNMSPSSLPSLGAPFKGVGSSTPGAGPSKPPVMPALSSQPSSRPPSRLQTSTPPLEGFSLPPPPSFTPIAPSVAARPKPTLSSPFPLPPPPASSQFDAGPTSASSTSSQTSYRTAAEDSPPSPTSALPLGELYPHLMSSPSTPQRSAQPFLEGKKRSNLTSSPLATETPLASTFSKSAAPIPLLRPPSQAQNVNSAGAMPVTSNLFEDDDFSDFQSPVEQLSHSPPVPPPISKSPRTMYGAPRNMSSRSQTLPTLAPFALPPSASSVEVPVAPLKDNLAGFDDDDFSDFHSPPMSNSTSQSTSDTFLFANSVSDKALLTPKSNPSSFNGLDFFGNSLATPSPPRVPTKPAPPLQPPPLHPPAKAVTALQPPPLHPPPSSSTARAVPPLQPPPLFQRPPSQPPSASSPASATPNTPSGGASSSLLARRRSQAAEHLHTLNLLERAAAKQGQRWPAPPSPLPAIIPGPNGAPPKGPAALFDIMDDEEPPAGAAAAQPLAPSASFPLPPTLNPTRPSSGLGAIGGAASPPPALASPAPMNTDPSTSSAGTPAADPLFDAWDFGRTTSPQNGIGSAFGSGGAAKQTNGTVGGLSAQDLSFFEGL</sequence>
<organism evidence="3 4">
    <name type="scientific">Dichomitus squalens</name>
    <dbReference type="NCBI Taxonomy" id="114155"/>
    <lineage>
        <taxon>Eukaryota</taxon>
        <taxon>Fungi</taxon>
        <taxon>Dikarya</taxon>
        <taxon>Basidiomycota</taxon>
        <taxon>Agaricomycotina</taxon>
        <taxon>Agaricomycetes</taxon>
        <taxon>Polyporales</taxon>
        <taxon>Polyporaceae</taxon>
        <taxon>Dichomitus</taxon>
    </lineage>
</organism>
<name>A0A4Q9Q280_9APHY</name>
<feature type="region of interest" description="Disordered" evidence="1">
    <location>
        <begin position="426"/>
        <end position="520"/>
    </location>
</feature>
<feature type="region of interest" description="Disordered" evidence="1">
    <location>
        <begin position="580"/>
        <end position="619"/>
    </location>
</feature>
<feature type="compositionally biased region" description="Basic and acidic residues" evidence="1">
    <location>
        <begin position="300"/>
        <end position="309"/>
    </location>
</feature>
<feature type="compositionally biased region" description="Pro residues" evidence="1">
    <location>
        <begin position="1093"/>
        <end position="1113"/>
    </location>
</feature>
<feature type="compositionally biased region" description="Polar residues" evidence="1">
    <location>
        <begin position="7"/>
        <end position="35"/>
    </location>
</feature>
<dbReference type="AlphaFoldDB" id="A0A4Q9Q280"/>
<feature type="compositionally biased region" description="Polar residues" evidence="1">
    <location>
        <begin position="464"/>
        <end position="501"/>
    </location>
</feature>
<feature type="compositionally biased region" description="Basic and acidic residues" evidence="1">
    <location>
        <begin position="253"/>
        <end position="269"/>
    </location>
</feature>
<gene>
    <name evidence="3" type="ORF">BD310DRAFT_957316</name>
    <name evidence="2" type="ORF">BD311DRAFT_690509</name>
</gene>
<feature type="compositionally biased region" description="Polar residues" evidence="1">
    <location>
        <begin position="778"/>
        <end position="787"/>
    </location>
</feature>
<feature type="compositionally biased region" description="Polar residues" evidence="1">
    <location>
        <begin position="426"/>
        <end position="436"/>
    </location>
</feature>
<feature type="compositionally biased region" description="Pro residues" evidence="1">
    <location>
        <begin position="980"/>
        <end position="1000"/>
    </location>
</feature>
<evidence type="ECO:0000313" key="4">
    <source>
        <dbReference type="Proteomes" id="UP000292082"/>
    </source>
</evidence>
<feature type="compositionally biased region" description="Low complexity" evidence="1">
    <location>
        <begin position="738"/>
        <end position="754"/>
    </location>
</feature>
<feature type="compositionally biased region" description="Low complexity" evidence="1">
    <location>
        <begin position="1127"/>
        <end position="1142"/>
    </location>
</feature>
<feature type="region of interest" description="Disordered" evidence="1">
    <location>
        <begin position="200"/>
        <end position="270"/>
    </location>
</feature>
<proteinExistence type="predicted"/>
<dbReference type="Proteomes" id="UP000292957">
    <property type="component" value="Unassembled WGS sequence"/>
</dbReference>
<feature type="compositionally biased region" description="Low complexity" evidence="1">
    <location>
        <begin position="676"/>
        <end position="699"/>
    </location>
</feature>
<feature type="compositionally biased region" description="Pro residues" evidence="1">
    <location>
        <begin position="582"/>
        <end position="598"/>
    </location>
</feature>
<feature type="compositionally biased region" description="Polar residues" evidence="1">
    <location>
        <begin position="798"/>
        <end position="816"/>
    </location>
</feature>
<feature type="region of interest" description="Disordered" evidence="1">
    <location>
        <begin position="1"/>
        <end position="185"/>
    </location>
</feature>
<feature type="compositionally biased region" description="Low complexity" evidence="1">
    <location>
        <begin position="166"/>
        <end position="179"/>
    </location>
</feature>
<accession>A0A4Q9Q280</accession>
<reference evidence="3 4" key="1">
    <citation type="submission" date="2019-01" db="EMBL/GenBank/DDBJ databases">
        <title>Draft genome sequences of three monokaryotic isolates of the white-rot basidiomycete fungus Dichomitus squalens.</title>
        <authorList>
            <consortium name="DOE Joint Genome Institute"/>
            <person name="Lopez S.C."/>
            <person name="Andreopoulos B."/>
            <person name="Pangilinan J."/>
            <person name="Lipzen A."/>
            <person name="Riley R."/>
            <person name="Ahrendt S."/>
            <person name="Ng V."/>
            <person name="Barry K."/>
            <person name="Daum C."/>
            <person name="Grigoriev I.V."/>
            <person name="Hilden K.S."/>
            <person name="Makela M.R."/>
            <person name="de Vries R.P."/>
        </authorList>
    </citation>
    <scope>NUCLEOTIDE SEQUENCE [LARGE SCALE GENOMIC DNA]</scope>
    <source>
        <strain evidence="3 4">CBS 464.89</strain>
        <strain evidence="2">OM18370.1</strain>
    </source>
</reference>
<feature type="compositionally biased region" description="Low complexity" evidence="1">
    <location>
        <begin position="1042"/>
        <end position="1064"/>
    </location>
</feature>
<dbReference type="OrthoDB" id="3262497at2759"/>
<feature type="compositionally biased region" description="Low complexity" evidence="1">
    <location>
        <begin position="707"/>
        <end position="724"/>
    </location>
</feature>
<dbReference type="EMBL" id="ML143404">
    <property type="protein sequence ID" value="TBU30680.1"/>
    <property type="molecule type" value="Genomic_DNA"/>
</dbReference>
<feature type="compositionally biased region" description="Polar residues" evidence="1">
    <location>
        <begin position="933"/>
        <end position="942"/>
    </location>
</feature>
<feature type="region of interest" description="Disordered" evidence="1">
    <location>
        <begin position="957"/>
        <end position="1240"/>
    </location>
</feature>
<feature type="compositionally biased region" description="Acidic residues" evidence="1">
    <location>
        <begin position="238"/>
        <end position="252"/>
    </location>
</feature>
<feature type="region of interest" description="Disordered" evidence="1">
    <location>
        <begin position="916"/>
        <end position="942"/>
    </location>
</feature>
<feature type="compositionally biased region" description="Polar residues" evidence="1">
    <location>
        <begin position="602"/>
        <end position="617"/>
    </location>
</feature>
<keyword evidence="4" id="KW-1185">Reference proteome</keyword>
<feature type="compositionally biased region" description="Polar residues" evidence="1">
    <location>
        <begin position="828"/>
        <end position="845"/>
    </location>
</feature>
<feature type="compositionally biased region" description="Low complexity" evidence="1">
    <location>
        <begin position="142"/>
        <end position="156"/>
    </location>
</feature>
<protein>
    <submittedName>
        <fullName evidence="3">Uncharacterized protein</fullName>
    </submittedName>
</protein>
<feature type="compositionally biased region" description="Pro residues" evidence="1">
    <location>
        <begin position="1009"/>
        <end position="1018"/>
    </location>
</feature>
<dbReference type="Proteomes" id="UP000292082">
    <property type="component" value="Unassembled WGS sequence"/>
</dbReference>
<dbReference type="STRING" id="114155.A0A4Q9Q280"/>
<feature type="region of interest" description="Disordered" evidence="1">
    <location>
        <begin position="283"/>
        <end position="309"/>
    </location>
</feature>
<feature type="region of interest" description="Disordered" evidence="1">
    <location>
        <begin position="633"/>
        <end position="897"/>
    </location>
</feature>
<feature type="compositionally biased region" description="Pro residues" evidence="1">
    <location>
        <begin position="1027"/>
        <end position="1041"/>
    </location>
</feature>
<feature type="compositionally biased region" description="Basic and acidic residues" evidence="1">
    <location>
        <begin position="437"/>
        <end position="448"/>
    </location>
</feature>
<dbReference type="EMBL" id="ML145101">
    <property type="protein sequence ID" value="TBU60956.1"/>
    <property type="molecule type" value="Genomic_DNA"/>
</dbReference>